<dbReference type="EMBL" id="AMQM01004604">
    <property type="status" value="NOT_ANNOTATED_CDS"/>
    <property type="molecule type" value="Genomic_DNA"/>
</dbReference>
<sequence length="265" mass="30714">MPECSGGWEKLDEYKYNLNPLSHYGYFQCSSEIRLTVLTVSFSFDFESRTPPHLECSTFSSIDDVESKFSIQFRLPIDDLYYLNIEVTYLHKTFLVNLAQNIFKHHNRSLSIYLPLISTREINTTPYTPLECSTLNGSFACLLEMAPNQLSRRVFVLRDGYVWQHNFFHLSQNAKCVYKEKIFLKTDNNTKIKHRIFAVEGSPDSKFIPCETPWISVIHLPPKTITEVTGSVDQSPTNFPFGIWECRDLEGTYVGTAFIIRRYEG</sequence>
<dbReference type="EMBL" id="KB096633">
    <property type="protein sequence ID" value="ESO03298.1"/>
    <property type="molecule type" value="Genomic_DNA"/>
</dbReference>
<dbReference type="CTD" id="20204597"/>
<reference evidence="2" key="3">
    <citation type="submission" date="2015-06" db="UniProtKB">
        <authorList>
            <consortium name="EnsemblMetazoa"/>
        </authorList>
    </citation>
    <scope>IDENTIFICATION</scope>
</reference>
<proteinExistence type="predicted"/>
<dbReference type="InParanoid" id="T1F6Z8"/>
<evidence type="ECO:0000313" key="2">
    <source>
        <dbReference type="EnsemblMetazoa" id="HelroP173584"/>
    </source>
</evidence>
<keyword evidence="3" id="KW-1185">Reference proteome</keyword>
<evidence type="ECO:0000313" key="1">
    <source>
        <dbReference type="EMBL" id="ESO03298.1"/>
    </source>
</evidence>
<dbReference type="GeneID" id="20204597"/>
<name>T1F6Z8_HELRO</name>
<protein>
    <submittedName>
        <fullName evidence="1 2">Uncharacterized protein</fullName>
    </submittedName>
</protein>
<dbReference type="KEGG" id="hro:HELRODRAFT_173584"/>
<reference evidence="3" key="1">
    <citation type="submission" date="2012-12" db="EMBL/GenBank/DDBJ databases">
        <authorList>
            <person name="Hellsten U."/>
            <person name="Grimwood J."/>
            <person name="Chapman J.A."/>
            <person name="Shapiro H."/>
            <person name="Aerts A."/>
            <person name="Otillar R.P."/>
            <person name="Terry A.Y."/>
            <person name="Boore J.L."/>
            <person name="Simakov O."/>
            <person name="Marletaz F."/>
            <person name="Cho S.-J."/>
            <person name="Edsinger-Gonzales E."/>
            <person name="Havlak P."/>
            <person name="Kuo D.-H."/>
            <person name="Larsson T."/>
            <person name="Lv J."/>
            <person name="Arendt D."/>
            <person name="Savage R."/>
            <person name="Osoegawa K."/>
            <person name="de Jong P."/>
            <person name="Lindberg D.R."/>
            <person name="Seaver E.C."/>
            <person name="Weisblat D.A."/>
            <person name="Putnam N.H."/>
            <person name="Grigoriev I.V."/>
            <person name="Rokhsar D.S."/>
        </authorList>
    </citation>
    <scope>NUCLEOTIDE SEQUENCE</scope>
</reference>
<reference evidence="1 3" key="2">
    <citation type="journal article" date="2013" name="Nature">
        <title>Insights into bilaterian evolution from three spiralian genomes.</title>
        <authorList>
            <person name="Simakov O."/>
            <person name="Marletaz F."/>
            <person name="Cho S.J."/>
            <person name="Edsinger-Gonzales E."/>
            <person name="Havlak P."/>
            <person name="Hellsten U."/>
            <person name="Kuo D.H."/>
            <person name="Larsson T."/>
            <person name="Lv J."/>
            <person name="Arendt D."/>
            <person name="Savage R."/>
            <person name="Osoegawa K."/>
            <person name="de Jong P."/>
            <person name="Grimwood J."/>
            <person name="Chapman J.A."/>
            <person name="Shapiro H."/>
            <person name="Aerts A."/>
            <person name="Otillar R.P."/>
            <person name="Terry A.Y."/>
            <person name="Boore J.L."/>
            <person name="Grigoriev I.V."/>
            <person name="Lindberg D.R."/>
            <person name="Seaver E.C."/>
            <person name="Weisblat D.A."/>
            <person name="Putnam N.H."/>
            <person name="Rokhsar D.S."/>
        </authorList>
    </citation>
    <scope>NUCLEOTIDE SEQUENCE</scope>
</reference>
<dbReference type="EnsemblMetazoa" id="HelroT173584">
    <property type="protein sequence ID" value="HelroP173584"/>
    <property type="gene ID" value="HelroG173584"/>
</dbReference>
<dbReference type="AlphaFoldDB" id="T1F6Z8"/>
<evidence type="ECO:0000313" key="3">
    <source>
        <dbReference type="Proteomes" id="UP000015101"/>
    </source>
</evidence>
<dbReference type="HOGENOM" id="CLU_1050812_0_0_1"/>
<accession>T1F6Z8</accession>
<gene>
    <name evidence="2" type="primary">20204597</name>
    <name evidence="1" type="ORF">HELRODRAFT_173584</name>
</gene>
<dbReference type="Proteomes" id="UP000015101">
    <property type="component" value="Unassembled WGS sequence"/>
</dbReference>
<dbReference type="RefSeq" id="XP_009018446.1">
    <property type="nucleotide sequence ID" value="XM_009020198.1"/>
</dbReference>
<organism evidence="2 3">
    <name type="scientific">Helobdella robusta</name>
    <name type="common">Californian leech</name>
    <dbReference type="NCBI Taxonomy" id="6412"/>
    <lineage>
        <taxon>Eukaryota</taxon>
        <taxon>Metazoa</taxon>
        <taxon>Spiralia</taxon>
        <taxon>Lophotrochozoa</taxon>
        <taxon>Annelida</taxon>
        <taxon>Clitellata</taxon>
        <taxon>Hirudinea</taxon>
        <taxon>Rhynchobdellida</taxon>
        <taxon>Glossiphoniidae</taxon>
        <taxon>Helobdella</taxon>
    </lineage>
</organism>